<evidence type="ECO:0000256" key="1">
    <source>
        <dbReference type="SAM" id="SignalP"/>
    </source>
</evidence>
<reference evidence="2 3" key="1">
    <citation type="submission" date="2024-09" db="EMBL/GenBank/DDBJ databases">
        <authorList>
            <person name="Sun Q."/>
            <person name="Mori K."/>
        </authorList>
    </citation>
    <scope>NUCLEOTIDE SEQUENCE [LARGE SCALE GENOMIC DNA]</scope>
    <source>
        <strain evidence="2 3">CCM 7765</strain>
    </source>
</reference>
<dbReference type="Proteomes" id="UP001589774">
    <property type="component" value="Unassembled WGS sequence"/>
</dbReference>
<proteinExistence type="predicted"/>
<comment type="caution">
    <text evidence="2">The sequence shown here is derived from an EMBL/GenBank/DDBJ whole genome shotgun (WGS) entry which is preliminary data.</text>
</comment>
<evidence type="ECO:0000313" key="3">
    <source>
        <dbReference type="Proteomes" id="UP001589774"/>
    </source>
</evidence>
<gene>
    <name evidence="2" type="ORF">ACFFI0_21925</name>
</gene>
<feature type="signal peptide" evidence="1">
    <location>
        <begin position="1"/>
        <end position="21"/>
    </location>
</feature>
<evidence type="ECO:0008006" key="4">
    <source>
        <dbReference type="Google" id="ProtNLM"/>
    </source>
</evidence>
<dbReference type="EMBL" id="JBHLWO010000002">
    <property type="protein sequence ID" value="MFC0320999.1"/>
    <property type="molecule type" value="Genomic_DNA"/>
</dbReference>
<sequence length="275" mass="31487">MMIKKGIALGVMLVFSFVASAQKRMTLPFSGEYDEDQILHLGFFFTYQTSYYKATKNAHWQSSNGGVPGRRLVGLKTPAAMGGVGFGIPIDVRIGGNANFIVRPTYLIFANQSLDYTFLDEATGERVTISKYHKEEPNPNASGNSLDKNFFAFEMPVLFKFKSDMKKIYGEDKYRGYLVGGAKFSRNIGRNKYYNELTENRPEFMPLIVKPYYFSYEAGVGVDLFFEYFKMSAELKWSQTMNSILDKKWKNLPNPFMEPLDKLSLRSIQFSLIFE</sequence>
<keyword evidence="1" id="KW-0732">Signal</keyword>
<accession>A0ABV6HQZ3</accession>
<keyword evidence="3" id="KW-1185">Reference proteome</keyword>
<feature type="chain" id="PRO_5046790807" description="Outer membrane protein beta-barrel domain-containing protein" evidence="1">
    <location>
        <begin position="22"/>
        <end position="275"/>
    </location>
</feature>
<name>A0ABV6HQZ3_9SPHI</name>
<organism evidence="2 3">
    <name type="scientific">Olivibacter oleidegradans</name>
    <dbReference type="NCBI Taxonomy" id="760123"/>
    <lineage>
        <taxon>Bacteria</taxon>
        <taxon>Pseudomonadati</taxon>
        <taxon>Bacteroidota</taxon>
        <taxon>Sphingobacteriia</taxon>
        <taxon>Sphingobacteriales</taxon>
        <taxon>Sphingobacteriaceae</taxon>
        <taxon>Olivibacter</taxon>
    </lineage>
</organism>
<evidence type="ECO:0000313" key="2">
    <source>
        <dbReference type="EMBL" id="MFC0320999.1"/>
    </source>
</evidence>
<dbReference type="RefSeq" id="WP_013668395.1">
    <property type="nucleotide sequence ID" value="NZ_JBHLWO010000002.1"/>
</dbReference>
<protein>
    <recommendedName>
        <fullName evidence="4">Outer membrane protein beta-barrel domain-containing protein</fullName>
    </recommendedName>
</protein>